<evidence type="ECO:0000256" key="3">
    <source>
        <dbReference type="SAM" id="SignalP"/>
    </source>
</evidence>
<name>A0A7J6UWN0_THATH</name>
<sequence>MGTFLDLLFPLIFLFRIATSLSSDMEQQSTYIIHMDKSSMPAPFSTHDSWYMSTLASLSTEGENTPTHLYTYKHVMDGFSVVFSKSQLNQLEKMPGHVATYPERYGQLHTTHIPKFLGLKKQAGLWPAGNFGDNIIIGVFETLVII</sequence>
<dbReference type="Proteomes" id="UP000554482">
    <property type="component" value="Unassembled WGS sequence"/>
</dbReference>
<feature type="domain" description="Inhibitor I9" evidence="4">
    <location>
        <begin position="30"/>
        <end position="109"/>
    </location>
</feature>
<comment type="similarity">
    <text evidence="1">Belongs to the peptidase S8 family.</text>
</comment>
<keyword evidence="5" id="KW-0378">Hydrolase</keyword>
<dbReference type="PANTHER" id="PTHR10795">
    <property type="entry name" value="PROPROTEIN CONVERTASE SUBTILISIN/KEXIN"/>
    <property type="match status" value="1"/>
</dbReference>
<dbReference type="Pfam" id="PF05922">
    <property type="entry name" value="Inhibitor_I9"/>
    <property type="match status" value="1"/>
</dbReference>
<dbReference type="SUPFAM" id="SSF52743">
    <property type="entry name" value="Subtilisin-like"/>
    <property type="match status" value="1"/>
</dbReference>
<feature type="signal peptide" evidence="3">
    <location>
        <begin position="1"/>
        <end position="22"/>
    </location>
</feature>
<dbReference type="GO" id="GO:0004252">
    <property type="term" value="F:serine-type endopeptidase activity"/>
    <property type="evidence" value="ECO:0007669"/>
    <property type="project" value="InterPro"/>
</dbReference>
<accession>A0A7J6UWN0</accession>
<dbReference type="InterPro" id="IPR036852">
    <property type="entry name" value="Peptidase_S8/S53_dom_sf"/>
</dbReference>
<protein>
    <submittedName>
        <fullName evidence="5">Subtilisin-like protease SBT1.9</fullName>
    </submittedName>
</protein>
<evidence type="ECO:0000256" key="2">
    <source>
        <dbReference type="ARBA" id="ARBA00022729"/>
    </source>
</evidence>
<dbReference type="InterPro" id="IPR037045">
    <property type="entry name" value="S8pro/Inhibitor_I9_sf"/>
</dbReference>
<dbReference type="EMBL" id="JABWDY010042556">
    <property type="protein sequence ID" value="KAF5176582.1"/>
    <property type="molecule type" value="Genomic_DNA"/>
</dbReference>
<dbReference type="OrthoDB" id="2014869at2759"/>
<evidence type="ECO:0000256" key="1">
    <source>
        <dbReference type="ARBA" id="ARBA00011073"/>
    </source>
</evidence>
<evidence type="ECO:0000259" key="4">
    <source>
        <dbReference type="Pfam" id="PF05922"/>
    </source>
</evidence>
<dbReference type="InterPro" id="IPR010259">
    <property type="entry name" value="S8pro/Inhibitor_I9"/>
</dbReference>
<gene>
    <name evidence="5" type="ORF">FRX31_033831</name>
</gene>
<comment type="caution">
    <text evidence="5">The sequence shown here is derived from an EMBL/GenBank/DDBJ whole genome shotgun (WGS) entry which is preliminary data.</text>
</comment>
<evidence type="ECO:0000313" key="6">
    <source>
        <dbReference type="Proteomes" id="UP000554482"/>
    </source>
</evidence>
<keyword evidence="5" id="KW-0645">Protease</keyword>
<reference evidence="5 6" key="1">
    <citation type="submission" date="2020-06" db="EMBL/GenBank/DDBJ databases">
        <title>Transcriptomic and genomic resources for Thalictrum thalictroides and T. hernandezii: Facilitating candidate gene discovery in an emerging model plant lineage.</title>
        <authorList>
            <person name="Arias T."/>
            <person name="Riano-Pachon D.M."/>
            <person name="Di Stilio V.S."/>
        </authorList>
    </citation>
    <scope>NUCLEOTIDE SEQUENCE [LARGE SCALE GENOMIC DNA]</scope>
    <source>
        <strain evidence="6">cv. WT478/WT964</strain>
        <tissue evidence="5">Leaves</tissue>
    </source>
</reference>
<keyword evidence="2 3" id="KW-0732">Signal</keyword>
<dbReference type="FunFam" id="3.30.70.80:FF:000003">
    <property type="entry name" value="Subtilisin-like protease SBT1.9"/>
    <property type="match status" value="1"/>
</dbReference>
<feature type="chain" id="PRO_5029605950" evidence="3">
    <location>
        <begin position="23"/>
        <end position="146"/>
    </location>
</feature>
<keyword evidence="6" id="KW-1185">Reference proteome</keyword>
<dbReference type="AlphaFoldDB" id="A0A7J6UWN0"/>
<dbReference type="GO" id="GO:0006508">
    <property type="term" value="P:proteolysis"/>
    <property type="evidence" value="ECO:0007669"/>
    <property type="project" value="UniProtKB-KW"/>
</dbReference>
<proteinExistence type="inferred from homology"/>
<organism evidence="5 6">
    <name type="scientific">Thalictrum thalictroides</name>
    <name type="common">Rue-anemone</name>
    <name type="synonym">Anemone thalictroides</name>
    <dbReference type="NCBI Taxonomy" id="46969"/>
    <lineage>
        <taxon>Eukaryota</taxon>
        <taxon>Viridiplantae</taxon>
        <taxon>Streptophyta</taxon>
        <taxon>Embryophyta</taxon>
        <taxon>Tracheophyta</taxon>
        <taxon>Spermatophyta</taxon>
        <taxon>Magnoliopsida</taxon>
        <taxon>Ranunculales</taxon>
        <taxon>Ranunculaceae</taxon>
        <taxon>Thalictroideae</taxon>
        <taxon>Thalictrum</taxon>
    </lineage>
</organism>
<dbReference type="InterPro" id="IPR045051">
    <property type="entry name" value="SBT"/>
</dbReference>
<dbReference type="Gene3D" id="3.30.70.80">
    <property type="entry name" value="Peptidase S8 propeptide/proteinase inhibitor I9"/>
    <property type="match status" value="1"/>
</dbReference>
<evidence type="ECO:0000313" key="5">
    <source>
        <dbReference type="EMBL" id="KAF5176582.1"/>
    </source>
</evidence>